<evidence type="ECO:0000313" key="7">
    <source>
        <dbReference type="Proteomes" id="UP000092555"/>
    </source>
</evidence>
<keyword evidence="5" id="KW-0406">Ion transport</keyword>
<keyword evidence="3 5" id="KW-1133">Transmembrane helix</keyword>
<keyword evidence="2 5" id="KW-0812">Transmembrane</keyword>
<evidence type="ECO:0000256" key="4">
    <source>
        <dbReference type="ARBA" id="ARBA00023136"/>
    </source>
</evidence>
<evidence type="ECO:0000313" key="6">
    <source>
        <dbReference type="EMBL" id="OBA21023.1"/>
    </source>
</evidence>
<keyword evidence="7" id="KW-1185">Reference proteome</keyword>
<keyword evidence="4 5" id="KW-0472">Membrane</keyword>
<dbReference type="GO" id="GO:0005886">
    <property type="term" value="C:plasma membrane"/>
    <property type="evidence" value="ECO:0007669"/>
    <property type="project" value="TreeGrafter"/>
</dbReference>
<accession>A0A1A0HAW1</accession>
<comment type="subcellular location">
    <subcellularLocation>
        <location evidence="1 5">Membrane</location>
        <topology evidence="1 5">Multi-pass membrane protein</topology>
    </subcellularLocation>
</comment>
<evidence type="ECO:0000256" key="3">
    <source>
        <dbReference type="ARBA" id="ARBA00022989"/>
    </source>
</evidence>
<dbReference type="RefSeq" id="XP_018711533.1">
    <property type="nucleotide sequence ID" value="XM_018857310.1"/>
</dbReference>
<proteinExistence type="inferred from homology"/>
<dbReference type="OrthoDB" id="73901at2759"/>
<dbReference type="GO" id="GO:0005375">
    <property type="term" value="F:copper ion transmembrane transporter activity"/>
    <property type="evidence" value="ECO:0007669"/>
    <property type="project" value="UniProtKB-UniRule"/>
</dbReference>
<dbReference type="AlphaFoldDB" id="A0A1A0HAW1"/>
<dbReference type="InterPro" id="IPR007274">
    <property type="entry name" value="Cop_transporter"/>
</dbReference>
<gene>
    <name evidence="6" type="ORF">METBIDRAFT_40762</name>
</gene>
<evidence type="ECO:0000256" key="5">
    <source>
        <dbReference type="RuleBase" id="RU367022"/>
    </source>
</evidence>
<dbReference type="EMBL" id="LXTC01000003">
    <property type="protein sequence ID" value="OBA21023.1"/>
    <property type="molecule type" value="Genomic_DNA"/>
</dbReference>
<keyword evidence="5" id="KW-0187">Copper transport</keyword>
<dbReference type="GeneID" id="30030286"/>
<dbReference type="Pfam" id="PF04145">
    <property type="entry name" value="Ctr"/>
    <property type="match status" value="1"/>
</dbReference>
<reference evidence="6 7" key="1">
    <citation type="submission" date="2016-05" db="EMBL/GenBank/DDBJ databases">
        <title>Comparative genomics of biotechnologically important yeasts.</title>
        <authorList>
            <consortium name="DOE Joint Genome Institute"/>
            <person name="Riley R."/>
            <person name="Haridas S."/>
            <person name="Wolfe K.H."/>
            <person name="Lopes M.R."/>
            <person name="Hittinger C.T."/>
            <person name="Goker M."/>
            <person name="Salamov A."/>
            <person name="Wisecaver J."/>
            <person name="Long T.M."/>
            <person name="Aerts A.L."/>
            <person name="Barry K."/>
            <person name="Choi C."/>
            <person name="Clum A."/>
            <person name="Coughlan A.Y."/>
            <person name="Deshpande S."/>
            <person name="Douglass A.P."/>
            <person name="Hanson S.J."/>
            <person name="Klenk H.-P."/>
            <person name="LaButti K."/>
            <person name="Lapidus A."/>
            <person name="Lindquist E."/>
            <person name="Lipzen A."/>
            <person name="Meier-kolthoff J.P."/>
            <person name="Ohm R.A."/>
            <person name="Otillar R.P."/>
            <person name="Pangilinan J."/>
            <person name="Peng Y."/>
            <person name="Rokas A."/>
            <person name="Rosa C.A."/>
            <person name="Scheuner C."/>
            <person name="Sibirny A.A."/>
            <person name="Slot J.C."/>
            <person name="Stielow J.B."/>
            <person name="Sun H."/>
            <person name="Kurtzman C.P."/>
            <person name="Blackwell M."/>
            <person name="Grigoriev I.V."/>
            <person name="Jeffries T.W."/>
        </authorList>
    </citation>
    <scope>NUCLEOTIDE SEQUENCE [LARGE SCALE GENOMIC DNA]</scope>
    <source>
        <strain evidence="6 7">NRRL YB-4993</strain>
    </source>
</reference>
<keyword evidence="5" id="KW-0813">Transport</keyword>
<comment type="caution">
    <text evidence="6">The sequence shown here is derived from an EMBL/GenBank/DDBJ whole genome shotgun (WGS) entry which is preliminary data.</text>
</comment>
<evidence type="ECO:0000256" key="1">
    <source>
        <dbReference type="ARBA" id="ARBA00004141"/>
    </source>
</evidence>
<feature type="transmembrane region" description="Helical" evidence="5">
    <location>
        <begin position="20"/>
        <end position="40"/>
    </location>
</feature>
<comment type="similarity">
    <text evidence="5">Belongs to the copper transporter (Ctr) (TC 1.A.56) family. SLC31A subfamily.</text>
</comment>
<organism evidence="6 7">
    <name type="scientific">Metschnikowia bicuspidata var. bicuspidata NRRL YB-4993</name>
    <dbReference type="NCBI Taxonomy" id="869754"/>
    <lineage>
        <taxon>Eukaryota</taxon>
        <taxon>Fungi</taxon>
        <taxon>Dikarya</taxon>
        <taxon>Ascomycota</taxon>
        <taxon>Saccharomycotina</taxon>
        <taxon>Pichiomycetes</taxon>
        <taxon>Metschnikowiaceae</taxon>
        <taxon>Metschnikowia</taxon>
    </lineage>
</organism>
<sequence length="169" mass="19200">MNMWLTTSYEDYPVLFKNLTASNGGQAFGIFLLCFVASFVTKGFDFVRNYLEAKVWKNPNYQYPQLVKIIEQCECDENEKTSDAEEGHTSAGIQKVSFLTSLVKDFIRLLLAFLAEMFAYAMMLVAMTFSVVYFFAIVLGMAFGRIFFEKLSERMNITGSSSLKSHCSP</sequence>
<dbReference type="Proteomes" id="UP000092555">
    <property type="component" value="Unassembled WGS sequence"/>
</dbReference>
<dbReference type="STRING" id="869754.A0A1A0HAW1"/>
<keyword evidence="5" id="KW-0186">Copper</keyword>
<dbReference type="PANTHER" id="PTHR12483">
    <property type="entry name" value="SOLUTE CARRIER FAMILY 31 COPPER TRANSPORTERS"/>
    <property type="match status" value="1"/>
</dbReference>
<dbReference type="PANTHER" id="PTHR12483:SF27">
    <property type="entry name" value="COPPER TRANSPORT PROTEIN CTR1"/>
    <property type="match status" value="1"/>
</dbReference>
<evidence type="ECO:0000256" key="2">
    <source>
        <dbReference type="ARBA" id="ARBA00022692"/>
    </source>
</evidence>
<protein>
    <recommendedName>
        <fullName evidence="5">Copper transport protein</fullName>
    </recommendedName>
</protein>
<name>A0A1A0HAW1_9ASCO</name>